<dbReference type="AlphaFoldDB" id="A0A5M9K9V1"/>
<accession>A0A5M9K9V1</accession>
<sequence length="343" mass="40017">MLSRFRFLSTDGAGEEETMMSQPPSEISMTTLRVKSVILASSFSPFPSPLSLFFIIIIVVLFIIAIYYYIFLFLKYHPSFDLKTVLHPSSSILNTIYPTPHHTKYQTSKYHISQTTYPPYHTSNIKHPIFSSSFNWTSWAGNTHESHLSRSLYAFRLELYRVRTPFTPKSLLDSLHPIRINSFPNDRSRRIFTDPLHHPAQTYTTLLQCSTNILPHNFPSYSQISNVLQQARPNYFVFLDARIISPYHLRSIFLYPILISNIIKTASQDGVHRFWVAFTFITSEIQSASSAFHYKGDYISIFFQVTYLQQNLESNNIPKRQRTDIRKSLAIKRWRKKVSRPKL</sequence>
<feature type="transmembrane region" description="Helical" evidence="2">
    <location>
        <begin position="52"/>
        <end position="74"/>
    </location>
</feature>
<protein>
    <submittedName>
        <fullName evidence="3">Uncharacterized protein</fullName>
    </submittedName>
</protein>
<keyword evidence="2" id="KW-0472">Membrane</keyword>
<comment type="caution">
    <text evidence="3">The sequence shown here is derived from an EMBL/GenBank/DDBJ whole genome shotgun (WGS) entry which is preliminary data.</text>
</comment>
<proteinExistence type="predicted"/>
<evidence type="ECO:0000313" key="4">
    <source>
        <dbReference type="Proteomes" id="UP000322873"/>
    </source>
</evidence>
<dbReference type="Proteomes" id="UP000322873">
    <property type="component" value="Unassembled WGS sequence"/>
</dbReference>
<gene>
    <name evidence="3" type="ORF">EYC84_007041</name>
</gene>
<keyword evidence="2" id="KW-1133">Transmembrane helix</keyword>
<name>A0A5M9K9V1_MONFR</name>
<evidence type="ECO:0000256" key="2">
    <source>
        <dbReference type="SAM" id="Phobius"/>
    </source>
</evidence>
<keyword evidence="4" id="KW-1185">Reference proteome</keyword>
<dbReference type="EMBL" id="VICG01000001">
    <property type="protein sequence ID" value="KAA8577026.1"/>
    <property type="molecule type" value="Genomic_DNA"/>
</dbReference>
<evidence type="ECO:0000256" key="1">
    <source>
        <dbReference type="SAM" id="MobiDB-lite"/>
    </source>
</evidence>
<keyword evidence="2" id="KW-0812">Transmembrane</keyword>
<organism evidence="3 4">
    <name type="scientific">Monilinia fructicola</name>
    <name type="common">Brown rot fungus</name>
    <name type="synonym">Ciboria fructicola</name>
    <dbReference type="NCBI Taxonomy" id="38448"/>
    <lineage>
        <taxon>Eukaryota</taxon>
        <taxon>Fungi</taxon>
        <taxon>Dikarya</taxon>
        <taxon>Ascomycota</taxon>
        <taxon>Pezizomycotina</taxon>
        <taxon>Leotiomycetes</taxon>
        <taxon>Helotiales</taxon>
        <taxon>Sclerotiniaceae</taxon>
        <taxon>Monilinia</taxon>
    </lineage>
</organism>
<evidence type="ECO:0000313" key="3">
    <source>
        <dbReference type="EMBL" id="KAA8577026.1"/>
    </source>
</evidence>
<reference evidence="3 4" key="1">
    <citation type="submission" date="2019-06" db="EMBL/GenBank/DDBJ databases">
        <title>Genome Sequence of the Brown Rot Fungal Pathogen Monilinia fructicola.</title>
        <authorList>
            <person name="De Miccolis Angelini R.M."/>
            <person name="Landi L."/>
            <person name="Abate D."/>
            <person name="Pollastro S."/>
            <person name="Romanazzi G."/>
            <person name="Faretra F."/>
        </authorList>
    </citation>
    <scope>NUCLEOTIDE SEQUENCE [LARGE SCALE GENOMIC DNA]</scope>
    <source>
        <strain evidence="3 4">Mfrc123</strain>
    </source>
</reference>
<feature type="region of interest" description="Disordered" evidence="1">
    <location>
        <begin position="1"/>
        <end position="22"/>
    </location>
</feature>